<dbReference type="OrthoDB" id="9807157at2"/>
<accession>C9R9E2</accession>
<dbReference type="InterPro" id="IPR004723">
    <property type="entry name" value="AONS_Archaea/Proteobacteria"/>
</dbReference>
<evidence type="ECO:0000256" key="7">
    <source>
        <dbReference type="ARBA" id="ARBA00022756"/>
    </source>
</evidence>
<dbReference type="EMBL" id="CP001785">
    <property type="protein sequence ID" value="ACX52921.1"/>
    <property type="molecule type" value="Genomic_DNA"/>
</dbReference>
<dbReference type="PANTHER" id="PTHR13693">
    <property type="entry name" value="CLASS II AMINOTRANSFERASE/8-AMINO-7-OXONONANOATE SYNTHASE"/>
    <property type="match status" value="1"/>
</dbReference>
<comment type="function">
    <text evidence="2 11">Catalyzes the decarboxylative condensation of pimeloyl-[acyl-carrier protein] and L-alanine to produce 8-amino-7-oxononanoate (AON), [acyl-carrier protein], and carbon dioxide.</text>
</comment>
<keyword evidence="8 10" id="KW-0663">Pyridoxal phosphate</keyword>
<dbReference type="AlphaFoldDB" id="C9R9E2"/>
<dbReference type="PROSITE" id="PS00599">
    <property type="entry name" value="AA_TRANSFER_CLASS_2"/>
    <property type="match status" value="1"/>
</dbReference>
<proteinExistence type="inferred from homology"/>
<dbReference type="NCBIfam" id="TIGR00858">
    <property type="entry name" value="bioF"/>
    <property type="match status" value="1"/>
</dbReference>
<comment type="cofactor">
    <cofactor evidence="1 10 11">
        <name>pyridoxal 5'-phosphate</name>
        <dbReference type="ChEBI" id="CHEBI:597326"/>
    </cofactor>
</comment>
<evidence type="ECO:0000256" key="4">
    <source>
        <dbReference type="ARBA" id="ARBA00010008"/>
    </source>
</evidence>
<dbReference type="GO" id="GO:0009102">
    <property type="term" value="P:biotin biosynthetic process"/>
    <property type="evidence" value="ECO:0007669"/>
    <property type="project" value="UniProtKB-UniRule"/>
</dbReference>
<comment type="catalytic activity">
    <reaction evidence="9 11">
        <text>6-carboxyhexanoyl-[ACP] + L-alanine + H(+) = (8S)-8-amino-7-oxononanoate + holo-[ACP] + CO2</text>
        <dbReference type="Rhea" id="RHEA:42288"/>
        <dbReference type="Rhea" id="RHEA-COMP:9685"/>
        <dbReference type="Rhea" id="RHEA-COMP:9955"/>
        <dbReference type="ChEBI" id="CHEBI:15378"/>
        <dbReference type="ChEBI" id="CHEBI:16526"/>
        <dbReference type="ChEBI" id="CHEBI:57972"/>
        <dbReference type="ChEBI" id="CHEBI:64479"/>
        <dbReference type="ChEBI" id="CHEBI:78846"/>
        <dbReference type="ChEBI" id="CHEBI:149468"/>
        <dbReference type="EC" id="2.3.1.47"/>
    </reaction>
</comment>
<evidence type="ECO:0000313" key="14">
    <source>
        <dbReference type="Proteomes" id="UP000002620"/>
    </source>
</evidence>
<dbReference type="Proteomes" id="UP000002620">
    <property type="component" value="Chromosome"/>
</dbReference>
<evidence type="ECO:0000256" key="11">
    <source>
        <dbReference type="RuleBase" id="RU003693"/>
    </source>
</evidence>
<gene>
    <name evidence="13" type="ordered locus">Adeg_1835</name>
</gene>
<dbReference type="InterPro" id="IPR050087">
    <property type="entry name" value="AON_synthase_class-II"/>
</dbReference>
<dbReference type="PANTHER" id="PTHR13693:SF100">
    <property type="entry name" value="8-AMINO-7-OXONONANOATE SYNTHASE"/>
    <property type="match status" value="1"/>
</dbReference>
<feature type="modified residue" description="N6-(pyridoxal phosphate)lysine" evidence="10">
    <location>
        <position position="236"/>
    </location>
</feature>
<organism evidence="13 14">
    <name type="scientific">Ammonifex degensii (strain DSM 10501 / KC4)</name>
    <dbReference type="NCBI Taxonomy" id="429009"/>
    <lineage>
        <taxon>Bacteria</taxon>
        <taxon>Bacillati</taxon>
        <taxon>Bacillota</taxon>
        <taxon>Clostridia</taxon>
        <taxon>Thermoanaerobacterales</taxon>
        <taxon>Thermoanaerobacteraceae</taxon>
        <taxon>Ammonifex</taxon>
    </lineage>
</organism>
<feature type="domain" description="Aminotransferase class I/classII large" evidence="12">
    <location>
        <begin position="38"/>
        <end position="377"/>
    </location>
</feature>
<dbReference type="Gene3D" id="3.90.1150.10">
    <property type="entry name" value="Aspartate Aminotransferase, domain 1"/>
    <property type="match status" value="1"/>
</dbReference>
<dbReference type="Pfam" id="PF00155">
    <property type="entry name" value="Aminotran_1_2"/>
    <property type="match status" value="1"/>
</dbReference>
<dbReference type="SUPFAM" id="SSF53383">
    <property type="entry name" value="PLP-dependent transferases"/>
    <property type="match status" value="1"/>
</dbReference>
<evidence type="ECO:0000256" key="8">
    <source>
        <dbReference type="ARBA" id="ARBA00022898"/>
    </source>
</evidence>
<name>C9R9E2_AMMDK</name>
<keyword evidence="7" id="KW-0093">Biotin biosynthesis</keyword>
<protein>
    <recommendedName>
        <fullName evidence="11">8-amino-7-ketopelargonate synthase</fullName>
        <ecNumber evidence="11">2.3.1.47</ecNumber>
    </recommendedName>
</protein>
<dbReference type="UniPathway" id="UPA00078"/>
<dbReference type="InterPro" id="IPR015424">
    <property type="entry name" value="PyrdxlP-dep_Trfase"/>
</dbReference>
<evidence type="ECO:0000256" key="6">
    <source>
        <dbReference type="ARBA" id="ARBA00022679"/>
    </source>
</evidence>
<dbReference type="eggNOG" id="COG0156">
    <property type="taxonomic scope" value="Bacteria"/>
</dbReference>
<dbReference type="CDD" id="cd06454">
    <property type="entry name" value="KBL_like"/>
    <property type="match status" value="1"/>
</dbReference>
<dbReference type="InterPro" id="IPR004839">
    <property type="entry name" value="Aminotransferase_I/II_large"/>
</dbReference>
<dbReference type="InterPro" id="IPR015421">
    <property type="entry name" value="PyrdxlP-dep_Trfase_major"/>
</dbReference>
<dbReference type="Gene3D" id="3.40.640.10">
    <property type="entry name" value="Type I PLP-dependent aspartate aminotransferase-like (Major domain)"/>
    <property type="match status" value="1"/>
</dbReference>
<keyword evidence="6 11" id="KW-0808">Transferase</keyword>
<reference evidence="13 14" key="1">
    <citation type="submission" date="2009-10" db="EMBL/GenBank/DDBJ databases">
        <title>Complete sequence of chromosome of Ammonifex degensii KC4.</title>
        <authorList>
            <consortium name="US DOE Joint Genome Institute"/>
            <person name="Kerfeld C."/>
            <person name="Goodner B."/>
            <person name="Huber H."/>
            <person name="Stetter K."/>
            <person name="Lucas S."/>
            <person name="Copeland A."/>
            <person name="Lapidus A."/>
            <person name="Glavina del Rio T."/>
            <person name="Dalin E."/>
            <person name="Tice H."/>
            <person name="Bruce D."/>
            <person name="Goodwin L."/>
            <person name="Pitluck S."/>
            <person name="Saunders E."/>
            <person name="Brettin T."/>
            <person name="Detter J.C."/>
            <person name="Han C."/>
            <person name="Larimer F."/>
            <person name="Land M."/>
            <person name="Hauser L."/>
            <person name="Kyrpides N."/>
            <person name="Ovchinnikova G."/>
            <person name="Richardson P."/>
        </authorList>
    </citation>
    <scope>NUCLEOTIDE SEQUENCE [LARGE SCALE GENOMIC DNA]</scope>
    <source>
        <strain evidence="14">DSM 10501 / KC4</strain>
    </source>
</reference>
<comment type="subunit">
    <text evidence="5 11">Homodimer.</text>
</comment>
<evidence type="ECO:0000256" key="9">
    <source>
        <dbReference type="ARBA" id="ARBA00047715"/>
    </source>
</evidence>
<dbReference type="InterPro" id="IPR015422">
    <property type="entry name" value="PyrdxlP-dep_Trfase_small"/>
</dbReference>
<sequence length="384" mass="41350">MKSHWQEALAELEARKLRRQLHPLVPLSPTCALREGRECLLFCTNNYLGLTHHPRVIAAVQEAVATFGTGSGASPLISGYTELHQELAERLARFKGAARALLFPSGYSANVGCLSALAGPEDVVFVDRLGHASLLDGIRLSGAKMVRFRHNDLDHLESLLSRHRGRRRFLVTEGVFSMDGDTAPLAEMANLARREELIFIVDDAHGTGVLGPQGRGTLAAQGVDPEGIIIVGTLSKALAAVGGFVAGGEDLIEFLLNRVRSFIFSTSLPPPVVAAATSALRVLEEDPELLESLRANIRRLAGGLRALGIPAREETPIFPVVLGSEERALKVASRLLEQGFYVPAIRPPAVPPGTARLRVSVSALHTPEEIDSFLEALAETLKEV</sequence>
<dbReference type="HOGENOM" id="CLU_015846_11_0_9"/>
<comment type="similarity">
    <text evidence="4 11">Belongs to the class-II pyridoxal-phosphate-dependent aminotransferase family. BioF subfamily.</text>
</comment>
<comment type="pathway">
    <text evidence="3 11">Cofactor biosynthesis; biotin biosynthesis.</text>
</comment>
<dbReference type="GO" id="GO:0008710">
    <property type="term" value="F:8-amino-7-oxononanoate synthase activity"/>
    <property type="evidence" value="ECO:0007669"/>
    <property type="project" value="UniProtKB-UniRule"/>
</dbReference>
<dbReference type="EC" id="2.3.1.47" evidence="11"/>
<keyword evidence="14" id="KW-1185">Reference proteome</keyword>
<dbReference type="KEGG" id="adg:Adeg_1835"/>
<evidence type="ECO:0000256" key="2">
    <source>
        <dbReference type="ARBA" id="ARBA00002513"/>
    </source>
</evidence>
<evidence type="ECO:0000256" key="10">
    <source>
        <dbReference type="PIRSR" id="PIRSR604723-51"/>
    </source>
</evidence>
<evidence type="ECO:0000259" key="12">
    <source>
        <dbReference type="Pfam" id="PF00155"/>
    </source>
</evidence>
<evidence type="ECO:0000256" key="1">
    <source>
        <dbReference type="ARBA" id="ARBA00001933"/>
    </source>
</evidence>
<evidence type="ECO:0000313" key="13">
    <source>
        <dbReference type="EMBL" id="ACX52921.1"/>
    </source>
</evidence>
<dbReference type="GO" id="GO:0030170">
    <property type="term" value="F:pyridoxal phosphate binding"/>
    <property type="evidence" value="ECO:0007669"/>
    <property type="project" value="InterPro"/>
</dbReference>
<dbReference type="InterPro" id="IPR001917">
    <property type="entry name" value="Aminotrans_II_pyridoxalP_BS"/>
</dbReference>
<evidence type="ECO:0000256" key="5">
    <source>
        <dbReference type="ARBA" id="ARBA00011738"/>
    </source>
</evidence>
<dbReference type="STRING" id="429009.Adeg_1835"/>
<evidence type="ECO:0000256" key="3">
    <source>
        <dbReference type="ARBA" id="ARBA00004746"/>
    </source>
</evidence>